<dbReference type="Gene3D" id="6.10.250.2090">
    <property type="match status" value="1"/>
</dbReference>
<accession>A0A841CS39</accession>
<sequence>MRHTLLPWERGVHFRRGCLVGELGPGEHDLGRRDTLHRVDTRARSHTPAWQDVPTSDGVLVRVTLVVTWSVADATAFVVAAADPAAELHLALQLALRTAVLARTHDRVDPDRSTVADEVQDIVRPKAVPLGVDLTAVAVRDVVMPTELRKAALAELVARSEARAALERARGETAALRSLLNAARLAEEHPALLQLRSLQSAQTVVVRESR</sequence>
<dbReference type="InterPro" id="IPR001972">
    <property type="entry name" value="Stomatin_HflK_fam"/>
</dbReference>
<dbReference type="Pfam" id="PF01145">
    <property type="entry name" value="Band_7"/>
    <property type="match status" value="1"/>
</dbReference>
<evidence type="ECO:0000313" key="4">
    <source>
        <dbReference type="Proteomes" id="UP000547510"/>
    </source>
</evidence>
<gene>
    <name evidence="3" type="ORF">FHS29_006692</name>
</gene>
<comment type="similarity">
    <text evidence="1">Belongs to the band 7/mec-2 family.</text>
</comment>
<dbReference type="PRINTS" id="PR00721">
    <property type="entry name" value="STOMATIN"/>
</dbReference>
<dbReference type="Gene3D" id="3.30.479.30">
    <property type="entry name" value="Band 7 domain"/>
    <property type="match status" value="1"/>
</dbReference>
<dbReference type="SMART" id="SM00244">
    <property type="entry name" value="PHB"/>
    <property type="match status" value="1"/>
</dbReference>
<keyword evidence="4" id="KW-1185">Reference proteome</keyword>
<reference evidence="3 4" key="1">
    <citation type="submission" date="2020-08" db="EMBL/GenBank/DDBJ databases">
        <title>Genomic Encyclopedia of Type Strains, Phase III (KMG-III): the genomes of soil and plant-associated and newly described type strains.</title>
        <authorList>
            <person name="Whitman W."/>
        </authorList>
    </citation>
    <scope>NUCLEOTIDE SEQUENCE [LARGE SCALE GENOMIC DNA]</scope>
    <source>
        <strain evidence="3 4">CECT 8640</strain>
    </source>
</reference>
<dbReference type="InterPro" id="IPR036013">
    <property type="entry name" value="Band_7/SPFH_dom_sf"/>
</dbReference>
<keyword evidence="3" id="KW-0378">Hydrolase</keyword>
<dbReference type="SUPFAM" id="SSF117892">
    <property type="entry name" value="Band 7/SPFH domain"/>
    <property type="match status" value="1"/>
</dbReference>
<feature type="domain" description="Band 7" evidence="2">
    <location>
        <begin position="1"/>
        <end position="156"/>
    </location>
</feature>
<dbReference type="GO" id="GO:0008233">
    <property type="term" value="F:peptidase activity"/>
    <property type="evidence" value="ECO:0007669"/>
    <property type="project" value="UniProtKB-KW"/>
</dbReference>
<dbReference type="PANTHER" id="PTHR10264">
    <property type="entry name" value="BAND 7 PROTEIN-RELATED"/>
    <property type="match status" value="1"/>
</dbReference>
<dbReference type="EMBL" id="JACHJN010000013">
    <property type="protein sequence ID" value="MBB5960070.1"/>
    <property type="molecule type" value="Genomic_DNA"/>
</dbReference>
<evidence type="ECO:0000313" key="3">
    <source>
        <dbReference type="EMBL" id="MBB5960070.1"/>
    </source>
</evidence>
<comment type="caution">
    <text evidence="3">The sequence shown here is derived from an EMBL/GenBank/DDBJ whole genome shotgun (WGS) entry which is preliminary data.</text>
</comment>
<keyword evidence="3" id="KW-0645">Protease</keyword>
<evidence type="ECO:0000259" key="2">
    <source>
        <dbReference type="SMART" id="SM00244"/>
    </source>
</evidence>
<name>A0A841CS39_9PSEU</name>
<dbReference type="RefSeq" id="WP_312865204.1">
    <property type="nucleotide sequence ID" value="NZ_JACHJN010000013.1"/>
</dbReference>
<dbReference type="GO" id="GO:0006508">
    <property type="term" value="P:proteolysis"/>
    <property type="evidence" value="ECO:0007669"/>
    <property type="project" value="UniProtKB-KW"/>
</dbReference>
<dbReference type="PANTHER" id="PTHR10264:SF83">
    <property type="entry name" value="BLL5629 PROTEIN"/>
    <property type="match status" value="1"/>
</dbReference>
<dbReference type="CDD" id="cd13438">
    <property type="entry name" value="SPFH_eoslipins_u2"/>
    <property type="match status" value="1"/>
</dbReference>
<evidence type="ECO:0000256" key="1">
    <source>
        <dbReference type="ARBA" id="ARBA00008164"/>
    </source>
</evidence>
<dbReference type="AlphaFoldDB" id="A0A841CS39"/>
<dbReference type="GO" id="GO:0005886">
    <property type="term" value="C:plasma membrane"/>
    <property type="evidence" value="ECO:0007669"/>
    <property type="project" value="InterPro"/>
</dbReference>
<dbReference type="InterPro" id="IPR001107">
    <property type="entry name" value="Band_7"/>
</dbReference>
<dbReference type="InterPro" id="IPR043202">
    <property type="entry name" value="Band-7_stomatin-like"/>
</dbReference>
<dbReference type="Proteomes" id="UP000547510">
    <property type="component" value="Unassembled WGS sequence"/>
</dbReference>
<protein>
    <submittedName>
        <fullName evidence="3">Regulator of protease activity HflC (Stomatin/prohibitin superfamily)</fullName>
    </submittedName>
</protein>
<organism evidence="3 4">
    <name type="scientific">Saccharothrix tamanrassetensis</name>
    <dbReference type="NCBI Taxonomy" id="1051531"/>
    <lineage>
        <taxon>Bacteria</taxon>
        <taxon>Bacillati</taxon>
        <taxon>Actinomycetota</taxon>
        <taxon>Actinomycetes</taxon>
        <taxon>Pseudonocardiales</taxon>
        <taxon>Pseudonocardiaceae</taxon>
        <taxon>Saccharothrix</taxon>
    </lineage>
</organism>
<proteinExistence type="inferred from homology"/>